<proteinExistence type="inferred from homology"/>
<accession>A0A150H708</accession>
<dbReference type="InterPro" id="IPR003593">
    <property type="entry name" value="AAA+_ATPase"/>
</dbReference>
<dbReference type="Gene3D" id="3.40.50.300">
    <property type="entry name" value="P-loop containing nucleotide triphosphate hydrolases"/>
    <property type="match status" value="1"/>
</dbReference>
<dbReference type="EC" id="3.6.3.-" evidence="6"/>
<dbReference type="GO" id="GO:0016887">
    <property type="term" value="F:ATP hydrolysis activity"/>
    <property type="evidence" value="ECO:0007669"/>
    <property type="project" value="InterPro"/>
</dbReference>
<comment type="caution">
    <text evidence="6">The sequence shown here is derived from an EMBL/GenBank/DDBJ whole genome shotgun (WGS) entry which is preliminary data.</text>
</comment>
<dbReference type="PANTHER" id="PTHR42734:SF5">
    <property type="entry name" value="IRON TRANSPORT SYSTEM ATP-BINDING PROTEIN HI_0361-RELATED"/>
    <property type="match status" value="1"/>
</dbReference>
<reference evidence="6 7" key="1">
    <citation type="submission" date="2016-01" db="EMBL/GenBank/DDBJ databases">
        <title>Use of Whole Genome Sequencing to ascertain that Brevibacterium massiliense (Roux, Raoult 2009) is a later heterotypic synonym of Brevibacterium ravenspurgense (Mages 2008).</title>
        <authorList>
            <person name="Bernier A.-M."/>
            <person name="Burdz T."/>
            <person name="Huynh C."/>
            <person name="Pachecho A.L."/>
            <person name="Wiebe D."/>
            <person name="Bonner C."/>
            <person name="Bernard K."/>
        </authorList>
    </citation>
    <scope>NUCLEOTIDE SEQUENCE [LARGE SCALE GENOMIC DNA]</scope>
    <source>
        <strain evidence="6 7">CCUG56047</strain>
    </source>
</reference>
<dbReference type="InterPro" id="IPR050153">
    <property type="entry name" value="Metal_Ion_Import_ABC"/>
</dbReference>
<dbReference type="SMART" id="SM00382">
    <property type="entry name" value="AAA"/>
    <property type="match status" value="1"/>
</dbReference>
<evidence type="ECO:0000313" key="6">
    <source>
        <dbReference type="EMBL" id="KXZ57907.1"/>
    </source>
</evidence>
<name>A0A150H708_9MICO</name>
<keyword evidence="6" id="KW-0378">Hydrolase</keyword>
<dbReference type="PROSITE" id="PS50893">
    <property type="entry name" value="ABC_TRANSPORTER_2"/>
    <property type="match status" value="1"/>
</dbReference>
<keyword evidence="7" id="KW-1185">Reference proteome</keyword>
<evidence type="ECO:0000313" key="7">
    <source>
        <dbReference type="Proteomes" id="UP000243589"/>
    </source>
</evidence>
<keyword evidence="2" id="KW-0813">Transport</keyword>
<evidence type="ECO:0000256" key="3">
    <source>
        <dbReference type="ARBA" id="ARBA00022741"/>
    </source>
</evidence>
<sequence length="243" mass="25813">MTAVSEPLLTLDGVTASLGGRTIVRGADLEIRAGEFTALLGPNGAGKTTLLRSILGTIPSTGTITVNGKPISRKNRPGYVPQHQSFAWDFPVTVATAVMTGLPRRLLRPVEHYRAVDKVLAHVQLADFADRPVGALSGGQKQRVLVARALVGGADVLLLDEPFTGVDMPTQEFLTEVFTDLAGNGTAIFMSTHDLPAALRTCSHCVLFDGTVRAHGATEDIRSRELWADVFGIDATSSLLEAV</sequence>
<dbReference type="SUPFAM" id="SSF52540">
    <property type="entry name" value="P-loop containing nucleoside triphosphate hydrolases"/>
    <property type="match status" value="1"/>
</dbReference>
<evidence type="ECO:0000256" key="1">
    <source>
        <dbReference type="ARBA" id="ARBA00005417"/>
    </source>
</evidence>
<dbReference type="InterPro" id="IPR027417">
    <property type="entry name" value="P-loop_NTPase"/>
</dbReference>
<evidence type="ECO:0000259" key="5">
    <source>
        <dbReference type="PROSITE" id="PS50893"/>
    </source>
</evidence>
<evidence type="ECO:0000256" key="4">
    <source>
        <dbReference type="ARBA" id="ARBA00022840"/>
    </source>
</evidence>
<dbReference type="PANTHER" id="PTHR42734">
    <property type="entry name" value="METAL TRANSPORT SYSTEM ATP-BINDING PROTEIN TM_0124-RELATED"/>
    <property type="match status" value="1"/>
</dbReference>
<dbReference type="GO" id="GO:0005524">
    <property type="term" value="F:ATP binding"/>
    <property type="evidence" value="ECO:0007669"/>
    <property type="project" value="UniProtKB-KW"/>
</dbReference>
<organism evidence="6 7">
    <name type="scientific">Brevibacterium ravenspurgense</name>
    <dbReference type="NCBI Taxonomy" id="479117"/>
    <lineage>
        <taxon>Bacteria</taxon>
        <taxon>Bacillati</taxon>
        <taxon>Actinomycetota</taxon>
        <taxon>Actinomycetes</taxon>
        <taxon>Micrococcales</taxon>
        <taxon>Brevibacteriaceae</taxon>
        <taxon>Brevibacterium</taxon>
    </lineage>
</organism>
<gene>
    <name evidence="6" type="primary">znuC_3</name>
    <name evidence="6" type="ORF">Bravens_00938</name>
</gene>
<keyword evidence="3" id="KW-0547">Nucleotide-binding</keyword>
<feature type="domain" description="ABC transporter" evidence="5">
    <location>
        <begin position="9"/>
        <end position="234"/>
    </location>
</feature>
<evidence type="ECO:0000256" key="2">
    <source>
        <dbReference type="ARBA" id="ARBA00022448"/>
    </source>
</evidence>
<dbReference type="Pfam" id="PF00005">
    <property type="entry name" value="ABC_tran"/>
    <property type="match status" value="1"/>
</dbReference>
<dbReference type="EMBL" id="LQQC01000010">
    <property type="protein sequence ID" value="KXZ57907.1"/>
    <property type="molecule type" value="Genomic_DNA"/>
</dbReference>
<keyword evidence="4 6" id="KW-0067">ATP-binding</keyword>
<protein>
    <submittedName>
        <fullName evidence="6">Zinc import ATP-binding protein ZnuC</fullName>
        <ecNumber evidence="6">3.6.3.-</ecNumber>
    </submittedName>
</protein>
<dbReference type="CDD" id="cd03235">
    <property type="entry name" value="ABC_Metallic_Cations"/>
    <property type="match status" value="1"/>
</dbReference>
<dbReference type="InterPro" id="IPR017871">
    <property type="entry name" value="ABC_transporter-like_CS"/>
</dbReference>
<dbReference type="PROSITE" id="PS00211">
    <property type="entry name" value="ABC_TRANSPORTER_1"/>
    <property type="match status" value="1"/>
</dbReference>
<comment type="similarity">
    <text evidence="1">Belongs to the ABC transporter superfamily.</text>
</comment>
<dbReference type="Proteomes" id="UP000243589">
    <property type="component" value="Unassembled WGS sequence"/>
</dbReference>
<dbReference type="AlphaFoldDB" id="A0A150H708"/>
<dbReference type="InterPro" id="IPR003439">
    <property type="entry name" value="ABC_transporter-like_ATP-bd"/>
</dbReference>
<dbReference type="PATRIC" id="fig|479117.4.peg.938"/>